<dbReference type="AlphaFoldDB" id="A0A1Y6BB94"/>
<dbReference type="RefSeq" id="WP_132315366.1">
    <property type="nucleotide sequence ID" value="NZ_FWZT01000002.1"/>
</dbReference>
<organism evidence="3 4">
    <name type="scientific">Pseudobacteriovorax antillogorgiicola</name>
    <dbReference type="NCBI Taxonomy" id="1513793"/>
    <lineage>
        <taxon>Bacteria</taxon>
        <taxon>Pseudomonadati</taxon>
        <taxon>Bdellovibrionota</taxon>
        <taxon>Oligoflexia</taxon>
        <taxon>Oligoflexales</taxon>
        <taxon>Pseudobacteriovoracaceae</taxon>
        <taxon>Pseudobacteriovorax</taxon>
    </lineage>
</organism>
<dbReference type="PANTHER" id="PTHR30349:SF64">
    <property type="entry name" value="PROPHAGE INTEGRASE INTD-RELATED"/>
    <property type="match status" value="1"/>
</dbReference>
<dbReference type="Proteomes" id="UP000192907">
    <property type="component" value="Unassembled WGS sequence"/>
</dbReference>
<evidence type="ECO:0000313" key="4">
    <source>
        <dbReference type="Proteomes" id="UP000192907"/>
    </source>
</evidence>
<evidence type="ECO:0000259" key="2">
    <source>
        <dbReference type="PROSITE" id="PS51898"/>
    </source>
</evidence>
<evidence type="ECO:0000256" key="1">
    <source>
        <dbReference type="ARBA" id="ARBA00023172"/>
    </source>
</evidence>
<dbReference type="InterPro" id="IPR002104">
    <property type="entry name" value="Integrase_catalytic"/>
</dbReference>
<sequence length="369" mass="44112">MSKEYHLKTEFRIESPHGTTGFRIRYKSPDTDNRWKTLSLPEIKLANQLYRDGTVDHEHTKEKLKEILKQQYAIRDKKKKKAPFMTKNIQLVEKLWEDKYTRRRKRNMKRPDESYRDLILAAEAAGMHPLDTCDLEDLEDYLEESLSDDPKKLRRRITWLNSILMWLGRPKISQNHLRIREKVRYLNEDEFKTMLVNIPKEDDRLLARIAFYTGLRLGEIFYLERHHIHRNNVLEVDGQMSDEQHGDGSFKMTSTKTGTSRDIFYPDIIEDDLRKWAAIPFEDRYKIRLRTFARVIRKACETTFGDGDKIKLLNFHCLRHCHAIWLLHKGASIHEVAQQLGNHYEVTYRYYSGFELKKESVERLKRLVD</sequence>
<dbReference type="InterPro" id="IPR013762">
    <property type="entry name" value="Integrase-like_cat_sf"/>
</dbReference>
<dbReference type="GO" id="GO:0015074">
    <property type="term" value="P:DNA integration"/>
    <property type="evidence" value="ECO:0007669"/>
    <property type="project" value="InterPro"/>
</dbReference>
<dbReference type="GO" id="GO:0006310">
    <property type="term" value="P:DNA recombination"/>
    <property type="evidence" value="ECO:0007669"/>
    <property type="project" value="UniProtKB-KW"/>
</dbReference>
<reference evidence="4" key="1">
    <citation type="submission" date="2017-04" db="EMBL/GenBank/DDBJ databases">
        <authorList>
            <person name="Varghese N."/>
            <person name="Submissions S."/>
        </authorList>
    </citation>
    <scope>NUCLEOTIDE SEQUENCE [LARGE SCALE GENOMIC DNA]</scope>
    <source>
        <strain evidence="4">RKEM611</strain>
    </source>
</reference>
<dbReference type="PANTHER" id="PTHR30349">
    <property type="entry name" value="PHAGE INTEGRASE-RELATED"/>
    <property type="match status" value="1"/>
</dbReference>
<dbReference type="InterPro" id="IPR050090">
    <property type="entry name" value="Tyrosine_recombinase_XerCD"/>
</dbReference>
<keyword evidence="1" id="KW-0233">DNA recombination</keyword>
<protein>
    <submittedName>
        <fullName evidence="3">Phage integrase family protein</fullName>
    </submittedName>
</protein>
<dbReference type="InterPro" id="IPR011010">
    <property type="entry name" value="DNA_brk_join_enz"/>
</dbReference>
<gene>
    <name evidence="3" type="ORF">SAMN06296036_102200</name>
</gene>
<name>A0A1Y6BB94_9BACT</name>
<dbReference type="Gene3D" id="1.10.443.10">
    <property type="entry name" value="Intergrase catalytic core"/>
    <property type="match status" value="1"/>
</dbReference>
<accession>A0A1Y6BB94</accession>
<dbReference type="PROSITE" id="PS51898">
    <property type="entry name" value="TYR_RECOMBINASE"/>
    <property type="match status" value="1"/>
</dbReference>
<feature type="domain" description="Tyr recombinase" evidence="2">
    <location>
        <begin position="181"/>
        <end position="369"/>
    </location>
</feature>
<dbReference type="EMBL" id="FWZT01000002">
    <property type="protein sequence ID" value="SME95322.1"/>
    <property type="molecule type" value="Genomic_DNA"/>
</dbReference>
<keyword evidence="4" id="KW-1185">Reference proteome</keyword>
<proteinExistence type="predicted"/>
<dbReference type="STRING" id="1513793.SAMN06296036_102200"/>
<dbReference type="OrthoDB" id="9801717at2"/>
<dbReference type="GO" id="GO:0003677">
    <property type="term" value="F:DNA binding"/>
    <property type="evidence" value="ECO:0007669"/>
    <property type="project" value="InterPro"/>
</dbReference>
<evidence type="ECO:0000313" key="3">
    <source>
        <dbReference type="EMBL" id="SME95322.1"/>
    </source>
</evidence>
<dbReference type="Pfam" id="PF00589">
    <property type="entry name" value="Phage_integrase"/>
    <property type="match status" value="1"/>
</dbReference>
<dbReference type="SUPFAM" id="SSF56349">
    <property type="entry name" value="DNA breaking-rejoining enzymes"/>
    <property type="match status" value="1"/>
</dbReference>